<evidence type="ECO:0000313" key="3">
    <source>
        <dbReference type="Proteomes" id="UP000176939"/>
    </source>
</evidence>
<protein>
    <submittedName>
        <fullName evidence="2">Uncharacterized protein</fullName>
    </submittedName>
</protein>
<reference evidence="2 3" key="1">
    <citation type="journal article" date="2016" name="Nat. Commun.">
        <title>Thousands of microbial genomes shed light on interconnected biogeochemical processes in an aquifer system.</title>
        <authorList>
            <person name="Anantharaman K."/>
            <person name="Brown C.T."/>
            <person name="Hug L.A."/>
            <person name="Sharon I."/>
            <person name="Castelle C.J."/>
            <person name="Probst A.J."/>
            <person name="Thomas B.C."/>
            <person name="Singh A."/>
            <person name="Wilkins M.J."/>
            <person name="Karaoz U."/>
            <person name="Brodie E.L."/>
            <person name="Williams K.H."/>
            <person name="Hubbard S.S."/>
            <person name="Banfield J.F."/>
        </authorList>
    </citation>
    <scope>NUCLEOTIDE SEQUENCE [LARGE SCALE GENOMIC DNA]</scope>
</reference>
<feature type="region of interest" description="Disordered" evidence="1">
    <location>
        <begin position="112"/>
        <end position="149"/>
    </location>
</feature>
<dbReference type="AlphaFoldDB" id="A0A1F7X3P3"/>
<evidence type="ECO:0000256" key="1">
    <source>
        <dbReference type="SAM" id="MobiDB-lite"/>
    </source>
</evidence>
<organism evidence="2 3">
    <name type="scientific">Candidatus Woesebacteria bacterium RBG_13_36_22</name>
    <dbReference type="NCBI Taxonomy" id="1802478"/>
    <lineage>
        <taxon>Bacteria</taxon>
        <taxon>Candidatus Woeseibacteriota</taxon>
    </lineage>
</organism>
<comment type="caution">
    <text evidence="2">The sequence shown here is derived from an EMBL/GenBank/DDBJ whole genome shotgun (WGS) entry which is preliminary data.</text>
</comment>
<evidence type="ECO:0000313" key="2">
    <source>
        <dbReference type="EMBL" id="OGM09319.1"/>
    </source>
</evidence>
<dbReference type="Proteomes" id="UP000176939">
    <property type="component" value="Unassembled WGS sequence"/>
</dbReference>
<gene>
    <name evidence="2" type="ORF">A2Z67_05250</name>
</gene>
<feature type="compositionally biased region" description="Basic and acidic residues" evidence="1">
    <location>
        <begin position="116"/>
        <end position="149"/>
    </location>
</feature>
<sequence>MEKDLIAVKESIMLVSADKEVNDMLTEQINQKHDCFARAYLEGHPECRQCVVIAEFKDFDTGEFRREPLWVVCSEACRFLSDATAGVKSNEKIEVHEEVTEEMQEITEQIATETETETKETSLETATEPKETVVETKPEVQEKRPRRKSVIEGHSKTLYCSCSKCGRKVSAYESTFNNRLRYYGSLEELNKRYLCRKCRKEASGVAKQID</sequence>
<name>A0A1F7X3P3_9BACT</name>
<proteinExistence type="predicted"/>
<dbReference type="EMBL" id="MGFQ01000024">
    <property type="protein sequence ID" value="OGM09319.1"/>
    <property type="molecule type" value="Genomic_DNA"/>
</dbReference>
<accession>A0A1F7X3P3</accession>